<evidence type="ECO:0000256" key="4">
    <source>
        <dbReference type="PROSITE-ProRule" id="PRU00325"/>
    </source>
</evidence>
<dbReference type="Pfam" id="PF04434">
    <property type="entry name" value="SWIM"/>
    <property type="match status" value="1"/>
</dbReference>
<keyword evidence="3" id="KW-0862">Zinc</keyword>
<dbReference type="Proteomes" id="UP000694240">
    <property type="component" value="Chromosome 3"/>
</dbReference>
<keyword evidence="1" id="KW-0479">Metal-binding</keyword>
<name>A0A8T2EV77_9BRAS</name>
<sequence>MVIITEITEDRYVRTVSGSWAIGADGTWIFIANHNNAVRRLRIREGEKLSSVWELVREAYGQEYMGCQLHMTYQWPDWMDMEATFGGRTKPVTIATDETMGFSLAMRFELDDLSLFVSKLTVDGVPVDDGMSQTSSYRLPAKGKSPLYCNEERSSNYESAIWKRLMDDEAVLQWMCSKGTEGTNMGDSSSNVHAPPAGATVEPALTLETNQSMDTASEKADEEGDSNLVEADLLANLGLPSINLATDNYGSDSGSEGYNDENEYDGGETLECNFFGPSATIMTKPLGVHLDLQVPLQQALEDMCINFASFNRDVAPTLDEQGEEGRVRMELAIRDVVYEGDELFVGRFISKEALQPPIRKNICCSTYSRAARAYRICEFHTYFNEVIRLDLACAWYLEPVGICHWTRAYFLGKRYNVMTSNVAESLNAVLKEARELPIISLLEFIRTTLISWFAMRREAARSETSALPPKMREVVHQNFQKSVRFAVHRIDRYDYEVRREGSSVFHVKLMERTCSCRAFDLLHLPCPHAIAAAVVEGVPIQGLMAPEYSVESWRMSFQGTIRHVPDVSDVFALPEPIASLHLFPPATRRPSGRPKKRESYQEGNLRDHNVNKHVVSVAQAQDIIAPRAKCTYEGGVVYRVLLMGYKLCNICKGKSIKNGGICKRKGNLV</sequence>
<dbReference type="EMBL" id="JAEFBK010000003">
    <property type="protein sequence ID" value="KAG7627146.1"/>
    <property type="molecule type" value="Genomic_DNA"/>
</dbReference>
<comment type="caution">
    <text evidence="7">The sequence shown here is derived from an EMBL/GenBank/DDBJ whole genome shotgun (WGS) entry which is preliminary data.</text>
</comment>
<evidence type="ECO:0000256" key="1">
    <source>
        <dbReference type="ARBA" id="ARBA00022723"/>
    </source>
</evidence>
<evidence type="ECO:0000256" key="5">
    <source>
        <dbReference type="SAM" id="MobiDB-lite"/>
    </source>
</evidence>
<evidence type="ECO:0000256" key="3">
    <source>
        <dbReference type="ARBA" id="ARBA00022833"/>
    </source>
</evidence>
<evidence type="ECO:0000256" key="2">
    <source>
        <dbReference type="ARBA" id="ARBA00022771"/>
    </source>
</evidence>
<keyword evidence="2 4" id="KW-0863">Zinc-finger</keyword>
<dbReference type="PANTHER" id="PTHR31973:SF187">
    <property type="entry name" value="MUTATOR TRANSPOSASE MUDRA PROTEIN"/>
    <property type="match status" value="1"/>
</dbReference>
<evidence type="ECO:0000259" key="6">
    <source>
        <dbReference type="PROSITE" id="PS50966"/>
    </source>
</evidence>
<dbReference type="PANTHER" id="PTHR31973">
    <property type="entry name" value="POLYPROTEIN, PUTATIVE-RELATED"/>
    <property type="match status" value="1"/>
</dbReference>
<evidence type="ECO:0000313" key="8">
    <source>
        <dbReference type="Proteomes" id="UP000694240"/>
    </source>
</evidence>
<dbReference type="AlphaFoldDB" id="A0A8T2EV77"/>
<dbReference type="GO" id="GO:0008270">
    <property type="term" value="F:zinc ion binding"/>
    <property type="evidence" value="ECO:0007669"/>
    <property type="project" value="UniProtKB-KW"/>
</dbReference>
<proteinExistence type="predicted"/>
<gene>
    <name evidence="7" type="ORF">ISN45_At03g033430</name>
</gene>
<feature type="domain" description="SWIM-type" evidence="6">
    <location>
        <begin position="505"/>
        <end position="537"/>
    </location>
</feature>
<dbReference type="SMART" id="SM00575">
    <property type="entry name" value="ZnF_PMZ"/>
    <property type="match status" value="1"/>
</dbReference>
<keyword evidence="8" id="KW-1185">Reference proteome</keyword>
<evidence type="ECO:0000313" key="7">
    <source>
        <dbReference type="EMBL" id="KAG7627146.1"/>
    </source>
</evidence>
<accession>A0A8T2EV77</accession>
<organism evidence="7 8">
    <name type="scientific">Arabidopsis thaliana x Arabidopsis arenosa</name>
    <dbReference type="NCBI Taxonomy" id="1240361"/>
    <lineage>
        <taxon>Eukaryota</taxon>
        <taxon>Viridiplantae</taxon>
        <taxon>Streptophyta</taxon>
        <taxon>Embryophyta</taxon>
        <taxon>Tracheophyta</taxon>
        <taxon>Spermatophyta</taxon>
        <taxon>Magnoliopsida</taxon>
        <taxon>eudicotyledons</taxon>
        <taxon>Gunneridae</taxon>
        <taxon>Pentapetalae</taxon>
        <taxon>rosids</taxon>
        <taxon>malvids</taxon>
        <taxon>Brassicales</taxon>
        <taxon>Brassicaceae</taxon>
        <taxon>Camelineae</taxon>
        <taxon>Arabidopsis</taxon>
    </lineage>
</organism>
<feature type="region of interest" description="Disordered" evidence="5">
    <location>
        <begin position="584"/>
        <end position="605"/>
    </location>
</feature>
<reference evidence="7 8" key="1">
    <citation type="submission" date="2020-12" db="EMBL/GenBank/DDBJ databases">
        <title>Concerted genomic and epigenomic changes stabilize Arabidopsis allopolyploids.</title>
        <authorList>
            <person name="Chen Z."/>
        </authorList>
    </citation>
    <scope>NUCLEOTIDE SEQUENCE [LARGE SCALE GENOMIC DNA]</scope>
    <source>
        <strain evidence="7">Allo738</strain>
        <tissue evidence="7">Leaf</tissue>
    </source>
</reference>
<dbReference type="PROSITE" id="PS50966">
    <property type="entry name" value="ZF_SWIM"/>
    <property type="match status" value="1"/>
</dbReference>
<dbReference type="InterPro" id="IPR007527">
    <property type="entry name" value="Znf_SWIM"/>
</dbReference>
<dbReference type="InterPro" id="IPR006564">
    <property type="entry name" value="Znf_PMZ"/>
</dbReference>
<protein>
    <submittedName>
        <fullName evidence="7">Zinc finger PMZ-type</fullName>
    </submittedName>
</protein>